<keyword evidence="2" id="KW-1185">Reference proteome</keyword>
<evidence type="ECO:0000313" key="2">
    <source>
        <dbReference type="Proteomes" id="UP000184127"/>
    </source>
</evidence>
<dbReference type="Proteomes" id="UP000184127">
    <property type="component" value="Unassembled WGS sequence"/>
</dbReference>
<reference evidence="2" key="1">
    <citation type="submission" date="2016-11" db="EMBL/GenBank/DDBJ databases">
        <authorList>
            <person name="Varghese N."/>
            <person name="Submissions S."/>
        </authorList>
    </citation>
    <scope>NUCLEOTIDE SEQUENCE [LARGE SCALE GENOMIC DNA]</scope>
    <source>
        <strain evidence="2">DSM 18761</strain>
    </source>
</reference>
<proteinExistence type="predicted"/>
<dbReference type="RefSeq" id="WP_072969538.1">
    <property type="nucleotide sequence ID" value="NZ_FQUR01000024.1"/>
</dbReference>
<name>A0A1M5AMC0_9THEO</name>
<gene>
    <name evidence="1" type="ORF">SAMN02745195_02353</name>
</gene>
<protein>
    <submittedName>
        <fullName evidence="1">Uncharacterized protein</fullName>
    </submittedName>
</protein>
<evidence type="ECO:0000313" key="1">
    <source>
        <dbReference type="EMBL" id="SHF31418.1"/>
    </source>
</evidence>
<dbReference type="EMBL" id="FQUR01000024">
    <property type="protein sequence ID" value="SHF31418.1"/>
    <property type="molecule type" value="Genomic_DNA"/>
</dbReference>
<sequence length="92" mass="10649">MSILEQAKMEAESLDIFEEEEPDYFAVSYLLNILDILQEKQLIKTPEGKELQEKVLKYADKLAPFVKGPPNGETGWWWHMDKVAKGELKPQI</sequence>
<accession>A0A1M5AMC0</accession>
<dbReference type="AlphaFoldDB" id="A0A1M5AMC0"/>
<organism evidence="1 2">
    <name type="scientific">Thermoanaerobacter uzonensis DSM 18761</name>
    <dbReference type="NCBI Taxonomy" id="1123369"/>
    <lineage>
        <taxon>Bacteria</taxon>
        <taxon>Bacillati</taxon>
        <taxon>Bacillota</taxon>
        <taxon>Clostridia</taxon>
        <taxon>Thermoanaerobacterales</taxon>
        <taxon>Thermoanaerobacteraceae</taxon>
        <taxon>Thermoanaerobacter</taxon>
    </lineage>
</organism>